<dbReference type="SUPFAM" id="SSF56784">
    <property type="entry name" value="HAD-like"/>
    <property type="match status" value="1"/>
</dbReference>
<dbReference type="PANTHER" id="PTHR18901:SF38">
    <property type="entry name" value="PSEUDOURIDINE-5'-PHOSPHATASE"/>
    <property type="match status" value="1"/>
</dbReference>
<evidence type="ECO:0000313" key="2">
    <source>
        <dbReference type="Proteomes" id="UP000694402"/>
    </source>
</evidence>
<proteinExistence type="predicted"/>
<dbReference type="InterPro" id="IPR036412">
    <property type="entry name" value="HAD-like_sf"/>
</dbReference>
<sequence>MSTQSIFKPVTHVLFDMDELLLDTERLYTMSYQGVRDRFGKKYTWDVNGNCTNKEKPLNDSVGLTFVMKTSHHKAFFDLFSHIILGDDPNVKKQFTPPVPPGTVIGTVGSCKNHTVYIPEWHPIPFYSALHLTRAHSALVKSSALYRE</sequence>
<protein>
    <recommendedName>
        <fullName evidence="3">Pseudouridine-5'-phosphatase</fullName>
    </recommendedName>
</protein>
<dbReference type="AlphaFoldDB" id="A0A8C8I5E1"/>
<reference evidence="1" key="1">
    <citation type="submission" date="2025-08" db="UniProtKB">
        <authorList>
            <consortium name="Ensembl"/>
        </authorList>
    </citation>
    <scope>IDENTIFICATION</scope>
</reference>
<evidence type="ECO:0000313" key="1">
    <source>
        <dbReference type="Ensembl" id="ENSOTSP00005074599.1"/>
    </source>
</evidence>
<organism evidence="1 2">
    <name type="scientific">Oncorhynchus tshawytscha</name>
    <name type="common">Chinook salmon</name>
    <name type="synonym">Salmo tshawytscha</name>
    <dbReference type="NCBI Taxonomy" id="74940"/>
    <lineage>
        <taxon>Eukaryota</taxon>
        <taxon>Metazoa</taxon>
        <taxon>Chordata</taxon>
        <taxon>Craniata</taxon>
        <taxon>Vertebrata</taxon>
        <taxon>Euteleostomi</taxon>
        <taxon>Actinopterygii</taxon>
        <taxon>Neopterygii</taxon>
        <taxon>Teleostei</taxon>
        <taxon>Protacanthopterygii</taxon>
        <taxon>Salmoniformes</taxon>
        <taxon>Salmonidae</taxon>
        <taxon>Salmoninae</taxon>
        <taxon>Oncorhynchus</taxon>
    </lineage>
</organism>
<dbReference type="Ensembl" id="ENSOTST00005080813.2">
    <property type="protein sequence ID" value="ENSOTSP00005074599.1"/>
    <property type="gene ID" value="ENSOTSG00005035142.2"/>
</dbReference>
<dbReference type="InterPro" id="IPR023198">
    <property type="entry name" value="PGP-like_dom2"/>
</dbReference>
<evidence type="ECO:0008006" key="3">
    <source>
        <dbReference type="Google" id="ProtNLM"/>
    </source>
</evidence>
<reference evidence="1" key="2">
    <citation type="submission" date="2025-09" db="UniProtKB">
        <authorList>
            <consortium name="Ensembl"/>
        </authorList>
    </citation>
    <scope>IDENTIFICATION</scope>
</reference>
<accession>A0A8C8I5E1</accession>
<keyword evidence="2" id="KW-1185">Reference proteome</keyword>
<dbReference type="Gene3D" id="1.10.150.240">
    <property type="entry name" value="Putative phosphatase, domain 2"/>
    <property type="match status" value="1"/>
</dbReference>
<dbReference type="Proteomes" id="UP000694402">
    <property type="component" value="Unassembled WGS sequence"/>
</dbReference>
<dbReference type="PANTHER" id="PTHR18901">
    <property type="entry name" value="2-DEOXYGLUCOSE-6-PHOSPHATE PHOSPHATASE 2"/>
    <property type="match status" value="1"/>
</dbReference>
<name>A0A8C8I5E1_ONCTS</name>
<dbReference type="GO" id="GO:0016791">
    <property type="term" value="F:phosphatase activity"/>
    <property type="evidence" value="ECO:0007669"/>
    <property type="project" value="TreeGrafter"/>
</dbReference>
<dbReference type="GeneTree" id="ENSGT01120000274334"/>